<feature type="transmembrane region" description="Helical" evidence="1">
    <location>
        <begin position="64"/>
        <end position="85"/>
    </location>
</feature>
<dbReference type="AlphaFoldDB" id="A0A7W9YHC3"/>
<gene>
    <name evidence="2" type="ORF">HNR23_002198</name>
</gene>
<evidence type="ECO:0000313" key="2">
    <source>
        <dbReference type="EMBL" id="MBB6172138.1"/>
    </source>
</evidence>
<organism evidence="2 3">
    <name type="scientific">Nocardiopsis mwathae</name>
    <dbReference type="NCBI Taxonomy" id="1472723"/>
    <lineage>
        <taxon>Bacteria</taxon>
        <taxon>Bacillati</taxon>
        <taxon>Actinomycetota</taxon>
        <taxon>Actinomycetes</taxon>
        <taxon>Streptosporangiales</taxon>
        <taxon>Nocardiopsidaceae</taxon>
        <taxon>Nocardiopsis</taxon>
    </lineage>
</organism>
<keyword evidence="1" id="KW-1133">Transmembrane helix</keyword>
<proteinExistence type="predicted"/>
<dbReference type="Proteomes" id="UP000546642">
    <property type="component" value="Unassembled WGS sequence"/>
</dbReference>
<comment type="caution">
    <text evidence="2">The sequence shown here is derived from an EMBL/GenBank/DDBJ whole genome shotgun (WGS) entry which is preliminary data.</text>
</comment>
<keyword evidence="3" id="KW-1185">Reference proteome</keyword>
<keyword evidence="1" id="KW-0812">Transmembrane</keyword>
<protein>
    <submittedName>
        <fullName evidence="2">Uncharacterized protein</fullName>
    </submittedName>
</protein>
<keyword evidence="1" id="KW-0472">Membrane</keyword>
<dbReference type="RefSeq" id="WP_184075479.1">
    <property type="nucleotide sequence ID" value="NZ_JACHDS010000001.1"/>
</dbReference>
<dbReference type="EMBL" id="JACHDS010000001">
    <property type="protein sequence ID" value="MBB6172138.1"/>
    <property type="molecule type" value="Genomic_DNA"/>
</dbReference>
<name>A0A7W9YHC3_9ACTN</name>
<accession>A0A7W9YHC3</accession>
<sequence length="119" mass="12980">MPRQRRRRKKPAPAVQLPELAASRYYPWLADLEKVSAWKIAARLPSLIRTTLAWSWKASRRDTAAALALNTAAALLLPTLISEIWGSSPSLRDLLTAASIPTDAGAGGTDPGFEQQTLM</sequence>
<evidence type="ECO:0000313" key="3">
    <source>
        <dbReference type="Proteomes" id="UP000546642"/>
    </source>
</evidence>
<reference evidence="2 3" key="1">
    <citation type="submission" date="2020-08" db="EMBL/GenBank/DDBJ databases">
        <title>Sequencing the genomes of 1000 actinobacteria strains.</title>
        <authorList>
            <person name="Klenk H.-P."/>
        </authorList>
    </citation>
    <scope>NUCLEOTIDE SEQUENCE [LARGE SCALE GENOMIC DNA]</scope>
    <source>
        <strain evidence="2 3">DSM 46659</strain>
    </source>
</reference>
<evidence type="ECO:0000256" key="1">
    <source>
        <dbReference type="SAM" id="Phobius"/>
    </source>
</evidence>